<feature type="region of interest" description="Disordered" evidence="1">
    <location>
        <begin position="614"/>
        <end position="635"/>
    </location>
</feature>
<dbReference type="InParanoid" id="A0A2K1QZ23"/>
<evidence type="ECO:0000313" key="2">
    <source>
        <dbReference type="EMBL" id="PNS20302.1"/>
    </source>
</evidence>
<sequence>MESFLDYCEREEYYHSSIRQSYSYTTWLPSSIVHRLRTGQLPIDIDHSQPCDKARGLVVLRAKQALQAIHKSKVNMIKQVQSGNNFGLLPLSLTQGSLPMAAAVKTSSTPFHLALSEDPFVGKSSDADHIAALRGFTVPARRGKKRPREEPVKIRGPPSPTLDAPRRSTRLSSRQVDHGEKPPSPDPPAQEGAETVSITDIDFPDVVDHTEVKDHAGESKSHRQDGTGIVEGAVSQKTTAIHTPEKSFVITRPRKDSEDSALSDALDVPTPSCFGGSTIGTPRKQRRMESDSPCLRLSTPLGPEATPIMVTSPEEVNTVVAVESPAVEQTSKRQRTAMDTRTTPTSTTSKVNMIDISAFQKQQNEASPSNTHTPGTVDPKHFIERLQAYDLYSVTTARVLQNHRAQQHSSERAQAMFDYLRKPADGPMSSDFTPNLNILPTERDQTAAAETYGNVVPFETGSRNSTSLDVQYRPPAHPNGYIQSSAPYTAQDSAQDLHATRIRYTDYDPRLETLDHATGYIPTNHMHSAPAGHVDSHQHGPVHSTRTAPYFPDQNSFETYRRQLTHQYQCLQRQISENQIRERQIQEQQLPTPASMTHAHAGRLINPSLLSLQQDTSTRSPAQSPGQSPAFGQHGFSSIEHLPLFEGIE</sequence>
<feature type="region of interest" description="Disordered" evidence="1">
    <location>
        <begin position="326"/>
        <end position="347"/>
    </location>
</feature>
<evidence type="ECO:0000256" key="1">
    <source>
        <dbReference type="SAM" id="MobiDB-lite"/>
    </source>
</evidence>
<organism evidence="2 3">
    <name type="scientific">Sphaceloma murrayae</name>
    <dbReference type="NCBI Taxonomy" id="2082308"/>
    <lineage>
        <taxon>Eukaryota</taxon>
        <taxon>Fungi</taxon>
        <taxon>Dikarya</taxon>
        <taxon>Ascomycota</taxon>
        <taxon>Pezizomycotina</taxon>
        <taxon>Dothideomycetes</taxon>
        <taxon>Dothideomycetidae</taxon>
        <taxon>Myriangiales</taxon>
        <taxon>Elsinoaceae</taxon>
        <taxon>Sphaceloma</taxon>
    </lineage>
</organism>
<comment type="caution">
    <text evidence="2">The sequence shown here is derived from an EMBL/GenBank/DDBJ whole genome shotgun (WGS) entry which is preliminary data.</text>
</comment>
<gene>
    <name evidence="2" type="ORF">CAC42_5752</name>
</gene>
<name>A0A2K1QZ23_9PEZI</name>
<feature type="region of interest" description="Disordered" evidence="1">
    <location>
        <begin position="530"/>
        <end position="553"/>
    </location>
</feature>
<dbReference type="AlphaFoldDB" id="A0A2K1QZ23"/>
<dbReference type="EMBL" id="NKHZ01000025">
    <property type="protein sequence ID" value="PNS20302.1"/>
    <property type="molecule type" value="Genomic_DNA"/>
</dbReference>
<feature type="compositionally biased region" description="Polar residues" evidence="1">
    <location>
        <begin position="614"/>
        <end position="627"/>
    </location>
</feature>
<feature type="region of interest" description="Disordered" evidence="1">
    <location>
        <begin position="261"/>
        <end position="307"/>
    </location>
</feature>
<feature type="region of interest" description="Disordered" evidence="1">
    <location>
        <begin position="136"/>
        <end position="193"/>
    </location>
</feature>
<keyword evidence="3" id="KW-1185">Reference proteome</keyword>
<dbReference type="OrthoDB" id="10267888at2759"/>
<protein>
    <submittedName>
        <fullName evidence="2">Uncharacterized protein</fullName>
    </submittedName>
</protein>
<reference evidence="2 3" key="1">
    <citation type="submission" date="2017-06" db="EMBL/GenBank/DDBJ databases">
        <title>Draft genome sequence of a variant of Elsinoe murrayae.</title>
        <authorList>
            <person name="Cheng Q."/>
        </authorList>
    </citation>
    <scope>NUCLEOTIDE SEQUENCE [LARGE SCALE GENOMIC DNA]</scope>
    <source>
        <strain evidence="2 3">CQ-2017a</strain>
    </source>
</reference>
<dbReference type="Proteomes" id="UP000243797">
    <property type="component" value="Unassembled WGS sequence"/>
</dbReference>
<feature type="region of interest" description="Disordered" evidence="1">
    <location>
        <begin position="457"/>
        <end position="485"/>
    </location>
</feature>
<feature type="compositionally biased region" description="Low complexity" evidence="1">
    <location>
        <begin position="337"/>
        <end position="347"/>
    </location>
</feature>
<proteinExistence type="predicted"/>
<evidence type="ECO:0000313" key="3">
    <source>
        <dbReference type="Proteomes" id="UP000243797"/>
    </source>
</evidence>
<accession>A0A2K1QZ23</accession>